<dbReference type="InterPro" id="IPR013425">
    <property type="entry name" value="Autotrns_rpt"/>
</dbReference>
<organism evidence="4 5">
    <name type="scientific">Flavobacterium plantiphilum</name>
    <dbReference type="NCBI Taxonomy" id="3163297"/>
    <lineage>
        <taxon>Bacteria</taxon>
        <taxon>Pseudomonadati</taxon>
        <taxon>Bacteroidota</taxon>
        <taxon>Flavobacteriia</taxon>
        <taxon>Flavobacteriales</taxon>
        <taxon>Flavobacteriaceae</taxon>
        <taxon>Flavobacterium</taxon>
    </lineage>
</organism>
<dbReference type="InterPro" id="IPR015919">
    <property type="entry name" value="Cadherin-like_sf"/>
</dbReference>
<dbReference type="InterPro" id="IPR036116">
    <property type="entry name" value="FN3_sf"/>
</dbReference>
<dbReference type="InterPro" id="IPR013783">
    <property type="entry name" value="Ig-like_fold"/>
</dbReference>
<keyword evidence="1" id="KW-0732">Signal</keyword>
<accession>A0ABW8XVB6</accession>
<name>A0ABW8XVB6_9FLAO</name>
<dbReference type="Proteomes" id="UP001629260">
    <property type="component" value="Unassembled WGS sequence"/>
</dbReference>
<dbReference type="SUPFAM" id="SSF48230">
    <property type="entry name" value="Chondroitin AC/alginate lyase"/>
    <property type="match status" value="1"/>
</dbReference>
<protein>
    <submittedName>
        <fullName evidence="4">Cellulose binding domain-containing protein</fullName>
    </submittedName>
</protein>
<dbReference type="Gene3D" id="2.60.120.200">
    <property type="match status" value="2"/>
</dbReference>
<dbReference type="InterPro" id="IPR006558">
    <property type="entry name" value="LamG-like"/>
</dbReference>
<dbReference type="InterPro" id="IPR036966">
    <property type="entry name" value="CBM3_sf"/>
</dbReference>
<dbReference type="Pfam" id="PF18962">
    <property type="entry name" value="Por_Secre_tail"/>
    <property type="match status" value="1"/>
</dbReference>
<reference evidence="4 5" key="1">
    <citation type="submission" date="2024-06" db="EMBL/GenBank/DDBJ databases">
        <authorList>
            <person name="Kaempfer P."/>
            <person name="Viver T."/>
        </authorList>
    </citation>
    <scope>NUCLEOTIDE SEQUENCE [LARGE SCALE GENOMIC DNA]</scope>
    <source>
        <strain evidence="4 5">ST-87</strain>
    </source>
</reference>
<dbReference type="InterPro" id="IPR008965">
    <property type="entry name" value="CBM2/CBM3_carb-bd_dom_sf"/>
</dbReference>
<dbReference type="SMART" id="SM01067">
    <property type="entry name" value="CBM_3"/>
    <property type="match status" value="2"/>
</dbReference>
<dbReference type="InterPro" id="IPR013320">
    <property type="entry name" value="ConA-like_dom_sf"/>
</dbReference>
<dbReference type="SMART" id="SM00560">
    <property type="entry name" value="LamGL"/>
    <property type="match status" value="1"/>
</dbReference>
<dbReference type="Gene3D" id="1.50.10.100">
    <property type="entry name" value="Chondroitin AC/alginate lyase"/>
    <property type="match status" value="1"/>
</dbReference>
<dbReference type="SUPFAM" id="SSF49384">
    <property type="entry name" value="Carbohydrate-binding domain"/>
    <property type="match status" value="2"/>
</dbReference>
<dbReference type="InterPro" id="IPR026444">
    <property type="entry name" value="Secre_tail"/>
</dbReference>
<keyword evidence="5" id="KW-1185">Reference proteome</keyword>
<feature type="domain" description="CBM3" evidence="3">
    <location>
        <begin position="1950"/>
        <end position="2102"/>
    </location>
</feature>
<feature type="domain" description="CBM3" evidence="3">
    <location>
        <begin position="1797"/>
        <end position="1947"/>
    </location>
</feature>
<dbReference type="EMBL" id="JBELQA010000006">
    <property type="protein sequence ID" value="MFL9831604.1"/>
    <property type="molecule type" value="Genomic_DNA"/>
</dbReference>
<dbReference type="Pfam" id="PF05345">
    <property type="entry name" value="He_PIG"/>
    <property type="match status" value="2"/>
</dbReference>
<dbReference type="Pfam" id="PF00942">
    <property type="entry name" value="CBM_3"/>
    <property type="match status" value="2"/>
</dbReference>
<dbReference type="InterPro" id="IPR001956">
    <property type="entry name" value="CBM3"/>
</dbReference>
<dbReference type="Gene3D" id="2.60.40.710">
    <property type="entry name" value="Endoglucanase-like"/>
    <property type="match status" value="2"/>
</dbReference>
<dbReference type="SUPFAM" id="SSF49265">
    <property type="entry name" value="Fibronectin type III"/>
    <property type="match status" value="2"/>
</dbReference>
<dbReference type="PROSITE" id="PS51172">
    <property type="entry name" value="CBM3"/>
    <property type="match status" value="2"/>
</dbReference>
<comment type="caution">
    <text evidence="4">The sequence shown here is derived from an EMBL/GenBank/DDBJ whole genome shotgun (WGS) entry which is preliminary data.</text>
</comment>
<dbReference type="SUPFAM" id="SSF49899">
    <property type="entry name" value="Concanavalin A-like lectins/glucanases"/>
    <property type="match status" value="1"/>
</dbReference>
<dbReference type="Pfam" id="PF13385">
    <property type="entry name" value="Laminin_G_3"/>
    <property type="match status" value="1"/>
</dbReference>
<dbReference type="InterPro" id="IPR008929">
    <property type="entry name" value="Chondroitin_lyas"/>
</dbReference>
<evidence type="ECO:0000256" key="2">
    <source>
        <dbReference type="ARBA" id="ARBA00023157"/>
    </source>
</evidence>
<evidence type="ECO:0000313" key="4">
    <source>
        <dbReference type="EMBL" id="MFL9831604.1"/>
    </source>
</evidence>
<dbReference type="RefSeq" id="WP_408082073.1">
    <property type="nucleotide sequence ID" value="NZ_JBELQA010000006.1"/>
</dbReference>
<evidence type="ECO:0000259" key="3">
    <source>
        <dbReference type="PROSITE" id="PS51172"/>
    </source>
</evidence>
<evidence type="ECO:0000313" key="5">
    <source>
        <dbReference type="Proteomes" id="UP001629260"/>
    </source>
</evidence>
<evidence type="ECO:0000256" key="1">
    <source>
        <dbReference type="ARBA" id="ARBA00022729"/>
    </source>
</evidence>
<proteinExistence type="predicted"/>
<sequence>MRKLNPILLLGILLLFFGFNPSIIAQKTFVHPGIPFTQSDLDQLKTNISQEPWLSGYNALKNDYRSQLSYTMRGPFATVTRAPDLNNGAWKTDMIAIHNLTFMYVFTDDEAYAAKATQILDAWATTNTVWGGGENMLDIGDYAPYFITAADILKSTYPGWTAANTTHVNNYFENVLYPASWVPNPLRDCNKGAIQIQIALGIAAFLDDEVKWNQAIESYRMEAGATLRNSLPSGQLGDTGRDDHWFGQAWALAWDAEVAYKQGVDMFAELDNRMLAIGELYNHYAIDPSGLTFTPYGGYSVYWTNGWGISTGSRKQHPFNNVIQAAYSLRKGIPTPYTDQMRTLVGEGAWSFLYLKSSDNSTATAMTPIVYPSENAVPTNYFSNTDIGVTGIKGSVTSNAGIWTAKGAGSSAANSNNFTFKSIKGDAAIIAKIENNSISNAVSGLMIRESLSTNSKYVSINFNPSNTINVSSSGATASSGAYTHYSTSSSWWLKLERVGNRVFVYHSADGNIWTNIALSIISLPTDAYIGFYTASRNTSALNTATFSNVALNNTYAVGSPEINSVTSATATLETSFNFNVTAINSPTSYAATALPNGLSIDSTTGIISGTPTTVGQNIVLLEATNTSGTGKAALVINVLSNQTPVAVNNLSVSSVNSMIKLSWTATTNATSYVVKRSLTSGGPYTNIQADITGTSFIDPSPAYEVNNYYVVTAWIGENESTISNEVSGAIAPAVPSNLAAVNNNGNVNLTWDSADGASVYNIKRATTSGGPYTEIASVSIPAYTDNNVTNGTPYYYVISSKGTTLESAISSEVFGNPGTSSLIWNNTPSTNTFNVPNNWVENVVPTSPAILTFKNTETNVINNDITALDVSRIMFADDAVNYNIEGNSINLKSDLINNSVQNQTLSLPIVIDNQLNVNSKNSSIELNGVVSGTGSLLKTGTSALIMSGTNTYSGNTIIRGTRGYVWGSTDGIQVLGIGTGVSGVPTSGPLGTGKIILEGGALYTGSTTAAATLYNDIEVTAGNSGYFYERQGNLNLYGKLLGNGTIYNDGSDNYANISLYANNSSFTGTFITKLRSGNHRMAFMVPESGSANAAWLLDAQGADCHRIMFGSGVLEFGSLAGRGGIRCNVAGTPVIRIGALNTNTNFSGTIANAAGTLSVEKVGTGILIFSGNSTFGGATTILNGTFLLNNNGSTGTYNSPIITQNGTFGGNGRSTNSVTIGANTILAPGIDGTIGTFTTTGLVTLNPNATYKVDVNNSAVSCDKVIAANITLNQANLVLNNLVAGELPLGTTYTILENSGSDDVVGIFKDLPEMTLISINGYDFRITYKGGTGNDIQLLDDRIVPVVITSTTEDITLIGQPFNYTITGIKSPNSFTATGLPMGLNIETTTGVISGIPTESGIFSIILTASNENTTATVTFKLTVQSTTVNGVIVASGDAKNTIEWNPIQDFSYNIKRSTTSGGPYTTIGTTVGTAYTDTAVNNGSIYYYVVSAVDAIGEKPNSTEVLATPNLGQVSYLKFDELSGTKCIDSWGANHGILASTASRSTGKYEEALKLDGTANSYATLPTAIVSTLNDFTISAWVKMDALANWMRVFDFGTGTAKYMFLSVQTGSAGSIRYAIKNGGSEQGITHNFTTPINTWTHFAVTQSGNTCRLYINGISVANSTGITIKPATIGSTNLNYLGKSQWNDPMFKGAIDEFKIYSRALSDLEIAQSAKLNQTISLAAVAQKEMGDADYSPAIASSGLTVNYTSSNSEVATIVNGKIHIVGTGITSVTASQSGDETYNQAADVSQTLTVTATLKVKYQDGDNNLTNNQIKPNLTIYNEGALAIPYDELTLRYWITPENYTSINTWVDYAQIGNSKVKMKYIALPEPRNGAFGYVEYSFETTAGNLLAGDNSGQIQSRFATNNWFNQNENNDYSYSNINGFNERITMYRNGQLVLGIEPDVIPAVVKLKAYTETKSNASTNTISTYLKINNEGNVPVAYGDLKVRYWFTKEGTANLNYYLDYSALGNSNIESGFVVLNPIQNGANTYLELGLKASLGTFYPSSSTANIQYRITKTDWSNFDQSDDYSYKNNTTMALNDKVTIYYQGQLIYGTEPLITTSSKTSTEKQLKDITIDNNEEKAESVMLFPNPVIDILNVKVNKIHTNAKLDLYNFLGIKVKTQALTNVLGYMSLQGLPSGLYSLYITNGSDSIVKKVIKK</sequence>
<dbReference type="NCBIfam" id="TIGR04183">
    <property type="entry name" value="Por_Secre_tail"/>
    <property type="match status" value="1"/>
</dbReference>
<dbReference type="SUPFAM" id="SSF49313">
    <property type="entry name" value="Cadherin-like"/>
    <property type="match status" value="2"/>
</dbReference>
<gene>
    <name evidence="4" type="ORF">ABS764_12175</name>
</gene>
<keyword evidence="2" id="KW-1015">Disulfide bond</keyword>
<dbReference type="NCBIfam" id="TIGR02601">
    <property type="entry name" value="autotrns_rpt"/>
    <property type="match status" value="2"/>
</dbReference>
<dbReference type="Gene3D" id="2.60.40.10">
    <property type="entry name" value="Immunoglobulins"/>
    <property type="match status" value="5"/>
</dbReference>